<proteinExistence type="inferred from homology"/>
<gene>
    <name evidence="7" type="primary">bioF</name>
    <name evidence="7" type="ORF">SNAT2548_LOCUS14110</name>
</gene>
<evidence type="ECO:0000259" key="6">
    <source>
        <dbReference type="Pfam" id="PF00155"/>
    </source>
</evidence>
<dbReference type="InterPro" id="IPR004839">
    <property type="entry name" value="Aminotransferase_I/II_large"/>
</dbReference>
<dbReference type="AlphaFoldDB" id="A0A812MHK1"/>
<dbReference type="Gene3D" id="3.40.640.10">
    <property type="entry name" value="Type I PLP-dependent aspartate aminotransferase-like (Major domain)"/>
    <property type="match status" value="1"/>
</dbReference>
<dbReference type="InterPro" id="IPR001917">
    <property type="entry name" value="Aminotrans_II_pyridoxalP_BS"/>
</dbReference>
<dbReference type="PANTHER" id="PTHR13693">
    <property type="entry name" value="CLASS II AMINOTRANSFERASE/8-AMINO-7-OXONONANOATE SYNTHASE"/>
    <property type="match status" value="1"/>
</dbReference>
<evidence type="ECO:0000256" key="5">
    <source>
        <dbReference type="PROSITE-ProRule" id="PRU00708"/>
    </source>
</evidence>
<evidence type="ECO:0000256" key="4">
    <source>
        <dbReference type="ARBA" id="ARBA00022898"/>
    </source>
</evidence>
<protein>
    <submittedName>
        <fullName evidence="7">BioF protein</fullName>
    </submittedName>
</protein>
<keyword evidence="4" id="KW-0663">Pyridoxal phosphate</keyword>
<sequence length="1045" mass="115348">MQHQRLSPNDVVYNSAITACGAQRWRLVMDVLEKGRHLQIFGCRNLRIAWNSAMSACTRAARWRETLTCLDDLRSAGLLPDSWTYVAMLGTVPPRGGSWPLALQHVEDMQLYAPLELMTLTAAISACAEWQQALALFQKMIDLTVRATIVTATAVISACARSSQWLKALSSFAKLPQRSHHANEVTRASAISACGEGQLWQASLQIFHASPKLPTWLLVQRLIVEPSPVGELLAIGHRPSPFCVAGGVEDILQLEAKSSCQEQRLFATACRTVAQHSYCTSGHNHPWRCLFKLRDPWLKTGLTCSYGRLLLALKAAIWLPVSHGYRSCQMFVAALAFPGFEAAFPSQEKDVRRGGNMYRVQTQWVNCCTQSAYITSLATWADAAKDYYFNSSTEEACQGDEMADHPFQLGAAPWVIRSHSFLFHEQRRYHSCTDYRSHLAFSSAVTRLGKTSMDLEHSIYHERSGYSPKLLCEVASSIIVFSTDTGRPVAHGMEAHAGRCSKSAVSISKDLGTESNPFRHVCKPRFSDIDGHGHVNNAILMGYLQDARHAAKSHGRPGSQRLEDIHSLYIEFSSMANLDSTLEISVWFTTSPNAVFFHMRDQDGRSIVRARMDTALPEASVEKALAGKPRLKPSSASSSDLMGEIGSLEASLRAVVQKRRDKGLLRQLTKRSDGQVDFCSNDYLGFAMSTELARDIEQELQALKDTGGPLFGSTGSRLLSGNSAYCETLEEELAGFHGAEAALMFNSGFDLNLGLFACVPQPGDVVLYDELIHQSMREGLKLSRGKAVQFRHNDVTALREAVADVLAGAHDKRPNIIIAVESVYSMDGHCAPLREFCDVADSVGASLVVDEAHGTGVYGKEGRGLVSELGLESRVFCRVHTFGKALGVHGAAVLGPKVLREYLINYAWPLVYSTSLPLHSLVAIRCAYTFMRREASKRQIHLRRLIQTFQKRLASLPPERVLQSDSPIQGVIVPGNAAVVAVARSLRERFDVLPIRSPTVPAGKERLRIILHAHNTEDQVHGLMNALDDCLRPRREFESPAAARL</sequence>
<dbReference type="SUPFAM" id="SSF54637">
    <property type="entry name" value="Thioesterase/thiol ester dehydrase-isomerase"/>
    <property type="match status" value="1"/>
</dbReference>
<evidence type="ECO:0000313" key="7">
    <source>
        <dbReference type="EMBL" id="CAE7266590.1"/>
    </source>
</evidence>
<comment type="caution">
    <text evidence="7">The sequence shown here is derived from an EMBL/GenBank/DDBJ whole genome shotgun (WGS) entry which is preliminary data.</text>
</comment>
<dbReference type="GO" id="GO:0016740">
    <property type="term" value="F:transferase activity"/>
    <property type="evidence" value="ECO:0007669"/>
    <property type="project" value="UniProtKB-KW"/>
</dbReference>
<dbReference type="EMBL" id="CAJNDS010001591">
    <property type="protein sequence ID" value="CAE7266590.1"/>
    <property type="molecule type" value="Genomic_DNA"/>
</dbReference>
<dbReference type="CDD" id="cd00586">
    <property type="entry name" value="4HBT"/>
    <property type="match status" value="1"/>
</dbReference>
<accession>A0A812MHK1</accession>
<dbReference type="PANTHER" id="PTHR13693:SF77">
    <property type="entry name" value="8-AMINO-7-OXONONANOATE SYNTHASE"/>
    <property type="match status" value="1"/>
</dbReference>
<dbReference type="Gene3D" id="1.25.40.10">
    <property type="entry name" value="Tetratricopeptide repeat domain"/>
    <property type="match status" value="2"/>
</dbReference>
<evidence type="ECO:0000256" key="1">
    <source>
        <dbReference type="ARBA" id="ARBA00001933"/>
    </source>
</evidence>
<feature type="domain" description="Aminotransferase class I/classII large" evidence="6">
    <location>
        <begin position="675"/>
        <end position="1027"/>
    </location>
</feature>
<dbReference type="InterPro" id="IPR050087">
    <property type="entry name" value="AON_synthase_class-II"/>
</dbReference>
<dbReference type="InterPro" id="IPR002885">
    <property type="entry name" value="PPR_rpt"/>
</dbReference>
<dbReference type="InterPro" id="IPR029069">
    <property type="entry name" value="HotDog_dom_sf"/>
</dbReference>
<evidence type="ECO:0000256" key="2">
    <source>
        <dbReference type="ARBA" id="ARBA00010008"/>
    </source>
</evidence>
<dbReference type="Proteomes" id="UP000604046">
    <property type="component" value="Unassembled WGS sequence"/>
</dbReference>
<reference evidence="7" key="1">
    <citation type="submission" date="2021-02" db="EMBL/GenBank/DDBJ databases">
        <authorList>
            <person name="Dougan E. K."/>
            <person name="Rhodes N."/>
            <person name="Thang M."/>
            <person name="Chan C."/>
        </authorList>
    </citation>
    <scope>NUCLEOTIDE SEQUENCE</scope>
</reference>
<keyword evidence="8" id="KW-1185">Reference proteome</keyword>
<dbReference type="Gene3D" id="3.10.129.10">
    <property type="entry name" value="Hotdog Thioesterase"/>
    <property type="match status" value="2"/>
</dbReference>
<dbReference type="InterPro" id="IPR015424">
    <property type="entry name" value="PyrdxlP-dep_Trfase"/>
</dbReference>
<dbReference type="InterPro" id="IPR011990">
    <property type="entry name" value="TPR-like_helical_dom_sf"/>
</dbReference>
<dbReference type="GO" id="GO:0030170">
    <property type="term" value="F:pyridoxal phosphate binding"/>
    <property type="evidence" value="ECO:0007669"/>
    <property type="project" value="InterPro"/>
</dbReference>
<name>A0A812MHK1_9DINO</name>
<dbReference type="InterPro" id="IPR015421">
    <property type="entry name" value="PyrdxlP-dep_Trfase_major"/>
</dbReference>
<comment type="similarity">
    <text evidence="2">Belongs to the class-II pyridoxal-phosphate-dependent aminotransferase family. BioF subfamily.</text>
</comment>
<dbReference type="Gene3D" id="3.90.1150.10">
    <property type="entry name" value="Aspartate Aminotransferase, domain 1"/>
    <property type="match status" value="1"/>
</dbReference>
<dbReference type="PROSITE" id="PS00599">
    <property type="entry name" value="AA_TRANSFER_CLASS_2"/>
    <property type="match status" value="1"/>
</dbReference>
<dbReference type="OrthoDB" id="10263824at2759"/>
<feature type="repeat" description="PPR" evidence="5">
    <location>
        <begin position="46"/>
        <end position="80"/>
    </location>
</feature>
<dbReference type="Pfam" id="PF01535">
    <property type="entry name" value="PPR"/>
    <property type="match status" value="1"/>
</dbReference>
<organism evidence="7 8">
    <name type="scientific">Symbiodinium natans</name>
    <dbReference type="NCBI Taxonomy" id="878477"/>
    <lineage>
        <taxon>Eukaryota</taxon>
        <taxon>Sar</taxon>
        <taxon>Alveolata</taxon>
        <taxon>Dinophyceae</taxon>
        <taxon>Suessiales</taxon>
        <taxon>Symbiodiniaceae</taxon>
        <taxon>Symbiodinium</taxon>
    </lineage>
</organism>
<dbReference type="SUPFAM" id="SSF53383">
    <property type="entry name" value="PLP-dependent transferases"/>
    <property type="match status" value="1"/>
</dbReference>
<keyword evidence="3" id="KW-0808">Transferase</keyword>
<dbReference type="Pfam" id="PF00155">
    <property type="entry name" value="Aminotran_1_2"/>
    <property type="match status" value="1"/>
</dbReference>
<evidence type="ECO:0000313" key="8">
    <source>
        <dbReference type="Proteomes" id="UP000604046"/>
    </source>
</evidence>
<comment type="cofactor">
    <cofactor evidence="1">
        <name>pyridoxal 5'-phosphate</name>
        <dbReference type="ChEBI" id="CHEBI:597326"/>
    </cofactor>
</comment>
<dbReference type="PROSITE" id="PS51375">
    <property type="entry name" value="PPR"/>
    <property type="match status" value="1"/>
</dbReference>
<dbReference type="InterPro" id="IPR015422">
    <property type="entry name" value="PyrdxlP-dep_Trfase_small"/>
</dbReference>
<dbReference type="NCBIfam" id="TIGR00756">
    <property type="entry name" value="PPR"/>
    <property type="match status" value="1"/>
</dbReference>
<evidence type="ECO:0000256" key="3">
    <source>
        <dbReference type="ARBA" id="ARBA00022679"/>
    </source>
</evidence>